<evidence type="ECO:0000259" key="5">
    <source>
        <dbReference type="Pfam" id="PF06429"/>
    </source>
</evidence>
<reference evidence="7 8" key="1">
    <citation type="submission" date="2019-02" db="EMBL/GenBank/DDBJ databases">
        <title>Genomic Encyclopedia of Type Strains, Phase IV (KMG-IV): sequencing the most valuable type-strain genomes for metagenomic binning, comparative biology and taxonomic classification.</title>
        <authorList>
            <person name="Goeker M."/>
        </authorList>
    </citation>
    <scope>NUCLEOTIDE SEQUENCE [LARGE SCALE GENOMIC DNA]</scope>
    <source>
        <strain evidence="7 8">DSM 105135</strain>
    </source>
</reference>
<dbReference type="InterPro" id="IPR037925">
    <property type="entry name" value="FlgE/F/G-like"/>
</dbReference>
<organism evidence="7 8">
    <name type="scientific">Fluviicoccus keumensis</name>
    <dbReference type="NCBI Taxonomy" id="1435465"/>
    <lineage>
        <taxon>Bacteria</taxon>
        <taxon>Pseudomonadati</taxon>
        <taxon>Pseudomonadota</taxon>
        <taxon>Gammaproteobacteria</taxon>
        <taxon>Moraxellales</taxon>
        <taxon>Moraxellaceae</taxon>
        <taxon>Fluviicoccus</taxon>
    </lineage>
</organism>
<keyword evidence="3 4" id="KW-0975">Bacterial flagellum</keyword>
<sequence>MSDVIMQLADVMQREVDSVARIAQNAANVATAGYKARIDFSRLLTATGNDASSGAQVIQEWGASDAGYIDLTDGVLKVTGQDTDLAASGKGWFVVSGGGQQWLTRDGRFRIDANGFLQTRDGLAVMGEEGPLRPGTSGFQITTDGRLIVHGQETGRIRMARVEDARQLVGNGNGLYRLPAAPAWMAAEGIHQGMLEGSNVSVSTDMVRLLEKTRHIESVQRALQSYDAILNSGINQIGKE</sequence>
<dbReference type="SUPFAM" id="SSF117143">
    <property type="entry name" value="Flagellar hook protein flgE"/>
    <property type="match status" value="1"/>
</dbReference>
<dbReference type="NCBIfam" id="TIGR03506">
    <property type="entry name" value="FlgEFG_subfam"/>
    <property type="match status" value="1"/>
</dbReference>
<feature type="domain" description="Flagellar basal-body/hook protein C-terminal" evidence="5">
    <location>
        <begin position="192"/>
        <end position="235"/>
    </location>
</feature>
<dbReference type="GO" id="GO:0009425">
    <property type="term" value="C:bacterial-type flagellum basal body"/>
    <property type="evidence" value="ECO:0007669"/>
    <property type="project" value="UniProtKB-SubCell"/>
</dbReference>
<dbReference type="PANTHER" id="PTHR30435:SF31">
    <property type="entry name" value="FLAGELLAR BASAL-BODY ROD PROTEIN FLGG"/>
    <property type="match status" value="1"/>
</dbReference>
<dbReference type="Pfam" id="PF22692">
    <property type="entry name" value="LlgE_F_G_D1"/>
    <property type="match status" value="1"/>
</dbReference>
<dbReference type="InterPro" id="IPR020013">
    <property type="entry name" value="Flagellar_FlgE/F/G"/>
</dbReference>
<evidence type="ECO:0000256" key="4">
    <source>
        <dbReference type="RuleBase" id="RU362116"/>
    </source>
</evidence>
<evidence type="ECO:0000313" key="8">
    <source>
        <dbReference type="Proteomes" id="UP000292423"/>
    </source>
</evidence>
<accession>A0A4Q7YMC3</accession>
<dbReference type="InterPro" id="IPR010930">
    <property type="entry name" value="Flg_bb/hook_C_dom"/>
</dbReference>
<evidence type="ECO:0000256" key="3">
    <source>
        <dbReference type="ARBA" id="ARBA00023143"/>
    </source>
</evidence>
<dbReference type="AlphaFoldDB" id="A0A4Q7YMC3"/>
<dbReference type="InterPro" id="IPR053967">
    <property type="entry name" value="LlgE_F_G-like_D1"/>
</dbReference>
<evidence type="ECO:0000313" key="7">
    <source>
        <dbReference type="EMBL" id="RZU38510.1"/>
    </source>
</evidence>
<name>A0A4Q7YMC3_9GAMM</name>
<comment type="subcellular location">
    <subcellularLocation>
        <location evidence="1 4">Bacterial flagellum basal body</location>
    </subcellularLocation>
</comment>
<dbReference type="OrthoDB" id="8578401at2"/>
<comment type="caution">
    <text evidence="7">The sequence shown here is derived from an EMBL/GenBank/DDBJ whole genome shotgun (WGS) entry which is preliminary data.</text>
</comment>
<keyword evidence="8" id="KW-1185">Reference proteome</keyword>
<dbReference type="GO" id="GO:0071978">
    <property type="term" value="P:bacterial-type flagellum-dependent swarming motility"/>
    <property type="evidence" value="ECO:0007669"/>
    <property type="project" value="TreeGrafter"/>
</dbReference>
<evidence type="ECO:0000259" key="6">
    <source>
        <dbReference type="Pfam" id="PF22692"/>
    </source>
</evidence>
<dbReference type="Pfam" id="PF06429">
    <property type="entry name" value="Flg_bbr_C"/>
    <property type="match status" value="1"/>
</dbReference>
<evidence type="ECO:0000256" key="2">
    <source>
        <dbReference type="ARBA" id="ARBA00009677"/>
    </source>
</evidence>
<dbReference type="EMBL" id="SHKX01000013">
    <property type="protein sequence ID" value="RZU38510.1"/>
    <property type="molecule type" value="Genomic_DNA"/>
</dbReference>
<dbReference type="Proteomes" id="UP000292423">
    <property type="component" value="Unassembled WGS sequence"/>
</dbReference>
<protein>
    <submittedName>
        <fullName evidence="7">Flagellar basal-body rod protein FlgF/flagellar basal-body rod protein FlgG</fullName>
    </submittedName>
</protein>
<gene>
    <name evidence="7" type="ORF">EV700_2444</name>
</gene>
<feature type="domain" description="Flagellar hook protein FlgE/F/G-like D1" evidence="6">
    <location>
        <begin position="88"/>
        <end position="146"/>
    </location>
</feature>
<comment type="similarity">
    <text evidence="2 4">Belongs to the flagella basal body rod proteins family.</text>
</comment>
<keyword evidence="7" id="KW-0282">Flagellum</keyword>
<keyword evidence="7" id="KW-0966">Cell projection</keyword>
<dbReference type="PANTHER" id="PTHR30435">
    <property type="entry name" value="FLAGELLAR PROTEIN"/>
    <property type="match status" value="1"/>
</dbReference>
<proteinExistence type="inferred from homology"/>
<dbReference type="RefSeq" id="WP_130414135.1">
    <property type="nucleotide sequence ID" value="NZ_SHKX01000013.1"/>
</dbReference>
<evidence type="ECO:0000256" key="1">
    <source>
        <dbReference type="ARBA" id="ARBA00004117"/>
    </source>
</evidence>
<keyword evidence="7" id="KW-0969">Cilium</keyword>